<dbReference type="EMBL" id="AP022586">
    <property type="protein sequence ID" value="BBY19355.1"/>
    <property type="molecule type" value="Genomic_DNA"/>
</dbReference>
<proteinExistence type="predicted"/>
<sequence>MVMSAELRVRSERCREETSHRDALGRVEGWLLHSGIQIEYGEQQGGIAGWLDENGQPDFVYLEIAGYYMTAMAWLASGGAMNADTAPLARLRAQRAAGWVARSMSSRRGVPTRLYLSGERTDWRNDGLFSFDLAMASRGVAATRHLSGRQEHRKALSALCTTIERISESADVMRSHELVRPPFEELPERWSTRSGPHHLKAAAAVLFVPERVVGRATVDMAQRTCEHWARRLWAGEWSCQELHPRLYALEGMLMRTGGRDGDGLRVVERLFAELMDVQASDGTLPETLDGGKVRSDVIAQALRIGLLLRGREYLAGSIWSERLDRLADALLPFVQPDGGVRFARDQNISNTWCAMFAHQALALRARAETSEPVPAAAFELLV</sequence>
<dbReference type="AlphaFoldDB" id="A0AAD1IPX3"/>
<gene>
    <name evidence="1" type="ORF">MLIT_49470</name>
</gene>
<accession>A0AAD1IPX3</accession>
<protein>
    <submittedName>
        <fullName evidence="1">Uncharacterized protein</fullName>
    </submittedName>
</protein>
<dbReference type="Proteomes" id="UP000466607">
    <property type="component" value="Chromosome"/>
</dbReference>
<reference evidence="1 2" key="1">
    <citation type="journal article" date="2019" name="Emerg. Microbes Infect.">
        <title>Comprehensive subspecies identification of 175 nontuberculous mycobacteria species based on 7547 genomic profiles.</title>
        <authorList>
            <person name="Matsumoto Y."/>
            <person name="Kinjo T."/>
            <person name="Motooka D."/>
            <person name="Nabeya D."/>
            <person name="Jung N."/>
            <person name="Uechi K."/>
            <person name="Horii T."/>
            <person name="Iida T."/>
            <person name="Fujita J."/>
            <person name="Nakamura S."/>
        </authorList>
    </citation>
    <scope>NUCLEOTIDE SEQUENCE [LARGE SCALE GENOMIC DNA]</scope>
    <source>
        <strain evidence="1 2">JCM 17423</strain>
    </source>
</reference>
<organism evidence="1 2">
    <name type="scientific">Mycolicibacterium litorale</name>
    <dbReference type="NCBI Taxonomy" id="758802"/>
    <lineage>
        <taxon>Bacteria</taxon>
        <taxon>Bacillati</taxon>
        <taxon>Actinomycetota</taxon>
        <taxon>Actinomycetes</taxon>
        <taxon>Mycobacteriales</taxon>
        <taxon>Mycobacteriaceae</taxon>
        <taxon>Mycolicibacterium</taxon>
    </lineage>
</organism>
<keyword evidence="2" id="KW-1185">Reference proteome</keyword>
<name>A0AAD1IPX3_9MYCO</name>
<evidence type="ECO:0000313" key="2">
    <source>
        <dbReference type="Proteomes" id="UP000466607"/>
    </source>
</evidence>
<evidence type="ECO:0000313" key="1">
    <source>
        <dbReference type="EMBL" id="BBY19355.1"/>
    </source>
</evidence>